<dbReference type="Proteomes" id="UP001529510">
    <property type="component" value="Unassembled WGS sequence"/>
</dbReference>
<evidence type="ECO:0000313" key="1">
    <source>
        <dbReference type="EMBL" id="KAL0172582.1"/>
    </source>
</evidence>
<organism evidence="1 2">
    <name type="scientific">Cirrhinus mrigala</name>
    <name type="common">Mrigala</name>
    <dbReference type="NCBI Taxonomy" id="683832"/>
    <lineage>
        <taxon>Eukaryota</taxon>
        <taxon>Metazoa</taxon>
        <taxon>Chordata</taxon>
        <taxon>Craniata</taxon>
        <taxon>Vertebrata</taxon>
        <taxon>Euteleostomi</taxon>
        <taxon>Actinopterygii</taxon>
        <taxon>Neopterygii</taxon>
        <taxon>Teleostei</taxon>
        <taxon>Ostariophysi</taxon>
        <taxon>Cypriniformes</taxon>
        <taxon>Cyprinidae</taxon>
        <taxon>Labeoninae</taxon>
        <taxon>Labeonini</taxon>
        <taxon>Cirrhinus</taxon>
    </lineage>
</organism>
<name>A0ABD0PF91_CIRMR</name>
<accession>A0ABD0PF91</accession>
<reference evidence="1 2" key="1">
    <citation type="submission" date="2024-05" db="EMBL/GenBank/DDBJ databases">
        <title>Genome sequencing and assembly of Indian major carp, Cirrhinus mrigala (Hamilton, 1822).</title>
        <authorList>
            <person name="Mohindra V."/>
            <person name="Chowdhury L.M."/>
            <person name="Lal K."/>
            <person name="Jena J.K."/>
        </authorList>
    </citation>
    <scope>NUCLEOTIDE SEQUENCE [LARGE SCALE GENOMIC DNA]</scope>
    <source>
        <strain evidence="1">CM1030</strain>
        <tissue evidence="1">Blood</tissue>
    </source>
</reference>
<dbReference type="EMBL" id="JAMKFB020000016">
    <property type="protein sequence ID" value="KAL0172582.1"/>
    <property type="molecule type" value="Genomic_DNA"/>
</dbReference>
<proteinExistence type="predicted"/>
<protein>
    <submittedName>
        <fullName evidence="1">Uncharacterized protein</fullName>
    </submittedName>
</protein>
<evidence type="ECO:0000313" key="2">
    <source>
        <dbReference type="Proteomes" id="UP001529510"/>
    </source>
</evidence>
<dbReference type="AlphaFoldDB" id="A0ABD0PF91"/>
<gene>
    <name evidence="1" type="ORF">M9458_032893</name>
</gene>
<comment type="caution">
    <text evidence="1">The sequence shown here is derived from an EMBL/GenBank/DDBJ whole genome shotgun (WGS) entry which is preliminary data.</text>
</comment>
<keyword evidence="2" id="KW-1185">Reference proteome</keyword>
<feature type="non-terminal residue" evidence="1">
    <location>
        <position position="1"/>
    </location>
</feature>
<sequence>LAVPGTAAFRAIREYCCKKHPSASVKEIDSVSYKVHMQDEELKTQKSEKSDQTFYT</sequence>